<keyword evidence="3" id="KW-0479">Metal-binding</keyword>
<evidence type="ECO:0000256" key="5">
    <source>
        <dbReference type="ARBA" id="ARBA00023235"/>
    </source>
</evidence>
<feature type="domain" description="Alpha-D-phosphohexomutase C-terminal" evidence="6">
    <location>
        <begin position="491"/>
        <end position="509"/>
    </location>
</feature>
<dbReference type="Pfam" id="PF00408">
    <property type="entry name" value="PGM_PMM_IV"/>
    <property type="match status" value="1"/>
</dbReference>
<proteinExistence type="inferred from homology"/>
<reference evidence="9 10" key="1">
    <citation type="journal article" date="2023" name="Commun. Biol.">
        <title>Genome analysis of Parmales, the sister group of diatoms, reveals the evolutionary specialization of diatoms from phago-mixotrophs to photoautotrophs.</title>
        <authorList>
            <person name="Ban H."/>
            <person name="Sato S."/>
            <person name="Yoshikawa S."/>
            <person name="Yamada K."/>
            <person name="Nakamura Y."/>
            <person name="Ichinomiya M."/>
            <person name="Sato N."/>
            <person name="Blanc-Mathieu R."/>
            <person name="Endo H."/>
            <person name="Kuwata A."/>
            <person name="Ogata H."/>
        </authorList>
    </citation>
    <scope>NUCLEOTIDE SEQUENCE [LARGE SCALE GENOMIC DNA]</scope>
</reference>
<evidence type="ECO:0000256" key="2">
    <source>
        <dbReference type="ARBA" id="ARBA00010231"/>
    </source>
</evidence>
<keyword evidence="10" id="KW-1185">Reference proteome</keyword>
<dbReference type="InterPro" id="IPR005843">
    <property type="entry name" value="A-D-PHexomutase_C"/>
</dbReference>
<dbReference type="InterPro" id="IPR016066">
    <property type="entry name" value="A-D-PHexomutase_CS"/>
</dbReference>
<evidence type="ECO:0008006" key="11">
    <source>
        <dbReference type="Google" id="ProtNLM"/>
    </source>
</evidence>
<dbReference type="EMBL" id="BRYB01003384">
    <property type="protein sequence ID" value="GMI35726.1"/>
    <property type="molecule type" value="Genomic_DNA"/>
</dbReference>
<dbReference type="InterPro" id="IPR005844">
    <property type="entry name" value="A-D-PHexomutase_a/b/a-I"/>
</dbReference>
<organism evidence="9 10">
    <name type="scientific">Tetraparma gracilis</name>
    <dbReference type="NCBI Taxonomy" id="2962635"/>
    <lineage>
        <taxon>Eukaryota</taxon>
        <taxon>Sar</taxon>
        <taxon>Stramenopiles</taxon>
        <taxon>Ochrophyta</taxon>
        <taxon>Bolidophyceae</taxon>
        <taxon>Parmales</taxon>
        <taxon>Triparmaceae</taxon>
        <taxon>Tetraparma</taxon>
    </lineage>
</organism>
<comment type="similarity">
    <text evidence="2">Belongs to the phosphohexose mutase family.</text>
</comment>
<dbReference type="InterPro" id="IPR036900">
    <property type="entry name" value="A-D-PHexomutase_C_sf"/>
</dbReference>
<evidence type="ECO:0000259" key="7">
    <source>
        <dbReference type="Pfam" id="PF02878"/>
    </source>
</evidence>
<feature type="domain" description="Phosphoacetylglucosamine mutase AMG1" evidence="8">
    <location>
        <begin position="311"/>
        <end position="435"/>
    </location>
</feature>
<dbReference type="InterPro" id="IPR049022">
    <property type="entry name" value="AMG1_III"/>
</dbReference>
<feature type="domain" description="Alpha-D-phosphohexomutase alpha/beta/alpha" evidence="7">
    <location>
        <begin position="54"/>
        <end position="93"/>
    </location>
</feature>
<evidence type="ECO:0000313" key="9">
    <source>
        <dbReference type="EMBL" id="GMI35726.1"/>
    </source>
</evidence>
<dbReference type="Pfam" id="PF02878">
    <property type="entry name" value="PGM_PMM_I"/>
    <property type="match status" value="1"/>
</dbReference>
<dbReference type="Gene3D" id="3.30.310.50">
    <property type="entry name" value="Alpha-D-phosphohexomutase, C-terminal domain"/>
    <property type="match status" value="1"/>
</dbReference>
<protein>
    <recommendedName>
        <fullName evidence="11">Phosphoacetylglucosamine mutase</fullName>
    </recommendedName>
</protein>
<comment type="caution">
    <text evidence="9">The sequence shown here is derived from an EMBL/GenBank/DDBJ whole genome shotgun (WGS) entry which is preliminary data.</text>
</comment>
<dbReference type="InterPro" id="IPR016055">
    <property type="entry name" value="A-D-PHexomutase_a/b/a-I/II/III"/>
</dbReference>
<comment type="cofactor">
    <cofactor evidence="1">
        <name>Mg(2+)</name>
        <dbReference type="ChEBI" id="CHEBI:18420"/>
    </cofactor>
</comment>
<gene>
    <name evidence="9" type="ORF">TeGR_g12393</name>
</gene>
<keyword evidence="5" id="KW-0413">Isomerase</keyword>
<evidence type="ECO:0000313" key="10">
    <source>
        <dbReference type="Proteomes" id="UP001165060"/>
    </source>
</evidence>
<dbReference type="Pfam" id="PF21404">
    <property type="entry name" value="AMG1_III"/>
    <property type="match status" value="1"/>
</dbReference>
<name>A0ABQ6MYB3_9STRA</name>
<accession>A0ABQ6MYB3</accession>
<keyword evidence="4" id="KW-0460">Magnesium</keyword>
<dbReference type="SUPFAM" id="SSF53738">
    <property type="entry name" value="Phosphoglucomutase, first 3 domains"/>
    <property type="match status" value="2"/>
</dbReference>
<evidence type="ECO:0000256" key="4">
    <source>
        <dbReference type="ARBA" id="ARBA00022842"/>
    </source>
</evidence>
<evidence type="ECO:0000259" key="6">
    <source>
        <dbReference type="Pfam" id="PF00408"/>
    </source>
</evidence>
<sequence>MEHPLPPLPRFTVSGLRRPADQLPPAFTSLSSLLSSLHSHLVSLPCASPPTLPITIGVMVTASHNPPLDNGIKLLTSTGALFSPAAVALLNDALEATISIPSLIPCLLPLLNAPVPALSSAPSSLPHPGLLLVFATDTRLSSPSLLSLLLPPHVPHVILGYASTPELSTCLSLLPSTPQQQLRASYLAPYVSAFAALSSLLSSPFATPSAPPAPLLPVDCAMGVAAFPLRALLASLPPDTLSLFNVPPLNDAGTRALLNTSCGSDFILTSSSPPATHTGPSPASSALCASVDGDGDRLIFYRAAPFLALTGDHIAALLATFLRPLLPAHFTLAVVATAYANSSFLQFLRELGIAPVITATGVAHLHHAAQEADLGIYYEPNGHGTVLFSDSLRAALVQNEGHQLQVLRCVLELSHQTVGDAIPGLLLVPLVLRHLNVSVDEWAGWWVDRKVYQSKVGVLDKSRFHVSPDETKVVEPAEMQADIDAVRGACRCFVRASGTEDVVRVYVEEGVDGGGGEAVREKLEAVVKKWCGARSKM</sequence>
<evidence type="ECO:0000259" key="8">
    <source>
        <dbReference type="Pfam" id="PF21404"/>
    </source>
</evidence>
<evidence type="ECO:0000256" key="3">
    <source>
        <dbReference type="ARBA" id="ARBA00022723"/>
    </source>
</evidence>
<dbReference type="SUPFAM" id="SSF55957">
    <property type="entry name" value="Phosphoglucomutase, C-terminal domain"/>
    <property type="match status" value="1"/>
</dbReference>
<dbReference type="PROSITE" id="PS00710">
    <property type="entry name" value="PGM_PMM"/>
    <property type="match status" value="1"/>
</dbReference>
<evidence type="ECO:0000256" key="1">
    <source>
        <dbReference type="ARBA" id="ARBA00001946"/>
    </source>
</evidence>
<dbReference type="Proteomes" id="UP001165060">
    <property type="component" value="Unassembled WGS sequence"/>
</dbReference>
<dbReference type="PANTHER" id="PTHR45955">
    <property type="entry name" value="PHOSPHOACETYLGLUCOSAMINE MUTASE"/>
    <property type="match status" value="1"/>
</dbReference>
<dbReference type="PANTHER" id="PTHR45955:SF1">
    <property type="entry name" value="PHOSPHOACETYLGLUCOSAMINE MUTASE"/>
    <property type="match status" value="1"/>
</dbReference>
<dbReference type="Gene3D" id="3.40.120.10">
    <property type="entry name" value="Alpha-D-Glucose-1,6-Bisphosphate, subunit A, domain 3"/>
    <property type="match status" value="3"/>
</dbReference>